<keyword evidence="4" id="KW-1185">Reference proteome</keyword>
<organism evidence="3 4">
    <name type="scientific">Gordonia insulae</name>
    <dbReference type="NCBI Taxonomy" id="2420509"/>
    <lineage>
        <taxon>Bacteria</taxon>
        <taxon>Bacillati</taxon>
        <taxon>Actinomycetota</taxon>
        <taxon>Actinomycetes</taxon>
        <taxon>Mycobacteriales</taxon>
        <taxon>Gordoniaceae</taxon>
        <taxon>Gordonia</taxon>
    </lineage>
</organism>
<accession>A0A3G8JJI7</accession>
<feature type="chain" id="PRO_5018011529" description="Secreted protein" evidence="2">
    <location>
        <begin position="21"/>
        <end position="200"/>
    </location>
</feature>
<evidence type="ECO:0000313" key="3">
    <source>
        <dbReference type="EMBL" id="AZG44702.1"/>
    </source>
</evidence>
<dbReference type="EMBL" id="CP033972">
    <property type="protein sequence ID" value="AZG44702.1"/>
    <property type="molecule type" value="Genomic_DNA"/>
</dbReference>
<protein>
    <recommendedName>
        <fullName evidence="5">Secreted protein</fullName>
    </recommendedName>
</protein>
<evidence type="ECO:0000256" key="2">
    <source>
        <dbReference type="SAM" id="SignalP"/>
    </source>
</evidence>
<evidence type="ECO:0000256" key="1">
    <source>
        <dbReference type="SAM" id="MobiDB-lite"/>
    </source>
</evidence>
<evidence type="ECO:0000313" key="4">
    <source>
        <dbReference type="Proteomes" id="UP000271469"/>
    </source>
</evidence>
<feature type="signal peptide" evidence="2">
    <location>
        <begin position="1"/>
        <end position="20"/>
    </location>
</feature>
<feature type="region of interest" description="Disordered" evidence="1">
    <location>
        <begin position="180"/>
        <end position="200"/>
    </location>
</feature>
<sequence>MAGLLIGLISAAVTSAPASAAPSNMPGSTATGPDRSCVVDPGDRRLTVDSLQHRCSSEQILELFEAAPVGSAPVGKKAIALLPAFQVRGRLLPYDQARTFTTLQNKLGDSLTFTTAPGGAPWVHKNYVWGADAGGPLTSGGSRIDGKPVFTADFSRDFGGVPISIHEYRQLTPTVWIGRDIGGGRSTTPPQPTGGAFALS</sequence>
<name>A0A3G8JJI7_9ACTN</name>
<dbReference type="Proteomes" id="UP000271469">
    <property type="component" value="Chromosome"/>
</dbReference>
<dbReference type="KEGG" id="gom:D7316_01288"/>
<reference evidence="3 4" key="1">
    <citation type="submission" date="2018-11" db="EMBL/GenBank/DDBJ databases">
        <title>Gordonia insulae sp. nov., isolated from an island soil.</title>
        <authorList>
            <person name="Kim Y.S."/>
            <person name="Kim S.B."/>
        </authorList>
    </citation>
    <scope>NUCLEOTIDE SEQUENCE [LARGE SCALE GENOMIC DNA]</scope>
    <source>
        <strain evidence="3 4">MMS17-SY073</strain>
    </source>
</reference>
<dbReference type="AlphaFoldDB" id="A0A3G8JJI7"/>
<evidence type="ECO:0008006" key="5">
    <source>
        <dbReference type="Google" id="ProtNLM"/>
    </source>
</evidence>
<proteinExistence type="predicted"/>
<keyword evidence="2" id="KW-0732">Signal</keyword>
<gene>
    <name evidence="3" type="ORF">D7316_01288</name>
</gene>